<sequence length="130" mass="14914">MNKNNEGILEAYVKSWISGALDRAATQGSVTFTLAWHHLSSFIFHSCTDDKLVLRNKLVKSLLRDYSRKQQHEGMMLDFIRYNKSQKSEDGALLSTDELERRFQSLKEACEGNSSLLTELVKLKSSSERR</sequence>
<proteinExistence type="predicted"/>
<keyword evidence="2" id="KW-1185">Reference proteome</keyword>
<dbReference type="OrthoDB" id="348201at2759"/>
<dbReference type="PANTHER" id="PTHR47605">
    <property type="entry name" value="TRANSCRIPTIONAL ELONGATION REGULATOR MINIYO"/>
    <property type="match status" value="1"/>
</dbReference>
<protein>
    <submittedName>
        <fullName evidence="1">Uncharacterized protein</fullName>
    </submittedName>
</protein>
<reference evidence="1" key="1">
    <citation type="journal article" date="2023" name="Plant J.">
        <title>The genome of the king protea, Protea cynaroides.</title>
        <authorList>
            <person name="Chang J."/>
            <person name="Duong T.A."/>
            <person name="Schoeman C."/>
            <person name="Ma X."/>
            <person name="Roodt D."/>
            <person name="Barker N."/>
            <person name="Li Z."/>
            <person name="Van de Peer Y."/>
            <person name="Mizrachi E."/>
        </authorList>
    </citation>
    <scope>NUCLEOTIDE SEQUENCE</scope>
    <source>
        <tissue evidence="1">Young leaves</tissue>
    </source>
</reference>
<accession>A0A9Q0KUC0</accession>
<gene>
    <name evidence="1" type="ORF">NE237_001865</name>
</gene>
<dbReference type="PANTHER" id="PTHR47605:SF2">
    <property type="entry name" value="TRANSCRIPTIONAL ELONGATION REGULATOR MINIYO"/>
    <property type="match status" value="1"/>
</dbReference>
<dbReference type="AlphaFoldDB" id="A0A9Q0KUC0"/>
<name>A0A9Q0KUC0_9MAGN</name>
<evidence type="ECO:0000313" key="2">
    <source>
        <dbReference type="Proteomes" id="UP001141806"/>
    </source>
</evidence>
<evidence type="ECO:0000313" key="1">
    <source>
        <dbReference type="EMBL" id="KAJ4976759.1"/>
    </source>
</evidence>
<organism evidence="1 2">
    <name type="scientific">Protea cynaroides</name>
    <dbReference type="NCBI Taxonomy" id="273540"/>
    <lineage>
        <taxon>Eukaryota</taxon>
        <taxon>Viridiplantae</taxon>
        <taxon>Streptophyta</taxon>
        <taxon>Embryophyta</taxon>
        <taxon>Tracheophyta</taxon>
        <taxon>Spermatophyta</taxon>
        <taxon>Magnoliopsida</taxon>
        <taxon>Proteales</taxon>
        <taxon>Proteaceae</taxon>
        <taxon>Protea</taxon>
    </lineage>
</organism>
<dbReference type="InterPro" id="IPR055326">
    <property type="entry name" value="MINIYO"/>
</dbReference>
<dbReference type="EMBL" id="JAMYWD010000003">
    <property type="protein sequence ID" value="KAJ4976759.1"/>
    <property type="molecule type" value="Genomic_DNA"/>
</dbReference>
<dbReference type="Proteomes" id="UP001141806">
    <property type="component" value="Unassembled WGS sequence"/>
</dbReference>
<comment type="caution">
    <text evidence="1">The sequence shown here is derived from an EMBL/GenBank/DDBJ whole genome shotgun (WGS) entry which is preliminary data.</text>
</comment>